<proteinExistence type="predicted"/>
<accession>A0A1I7B5A2</accession>
<dbReference type="PANTHER" id="PTHR43433">
    <property type="entry name" value="HYDROLASE, ALPHA/BETA FOLD FAMILY PROTEIN"/>
    <property type="match status" value="1"/>
</dbReference>
<reference evidence="2 3" key="1">
    <citation type="submission" date="2016-10" db="EMBL/GenBank/DDBJ databases">
        <authorList>
            <person name="de Groot N.N."/>
        </authorList>
    </citation>
    <scope>NUCLEOTIDE SEQUENCE [LARGE SCALE GENOMIC DNA]</scope>
    <source>
        <strain evidence="2 3">LMG 27731</strain>
    </source>
</reference>
<organism evidence="2 3">
    <name type="scientific">Paraburkholderia aspalathi</name>
    <dbReference type="NCBI Taxonomy" id="1324617"/>
    <lineage>
        <taxon>Bacteria</taxon>
        <taxon>Pseudomonadati</taxon>
        <taxon>Pseudomonadota</taxon>
        <taxon>Betaproteobacteria</taxon>
        <taxon>Burkholderiales</taxon>
        <taxon>Burkholderiaceae</taxon>
        <taxon>Paraburkholderia</taxon>
    </lineage>
</organism>
<feature type="domain" description="AB hydrolase-1" evidence="1">
    <location>
        <begin position="21"/>
        <end position="134"/>
    </location>
</feature>
<dbReference type="SUPFAM" id="SSF53474">
    <property type="entry name" value="alpha/beta-Hydrolases"/>
    <property type="match status" value="1"/>
</dbReference>
<dbReference type="InterPro" id="IPR029058">
    <property type="entry name" value="AB_hydrolase_fold"/>
</dbReference>
<protein>
    <submittedName>
        <fullName evidence="2">3-oxoadipate enol-lactonase</fullName>
    </submittedName>
</protein>
<dbReference type="Pfam" id="PF00561">
    <property type="entry name" value="Abhydrolase_1"/>
    <property type="match status" value="1"/>
</dbReference>
<dbReference type="RefSeq" id="WP_093633813.1">
    <property type="nucleotide sequence ID" value="NZ_FPBH01000004.1"/>
</dbReference>
<dbReference type="InterPro" id="IPR050471">
    <property type="entry name" value="AB_hydrolase"/>
</dbReference>
<sequence length="270" mass="28890">MKTDVDGTSWNWVRQGTLGSPVVVLIHAVGLDLSYWEKQIQLLAPNYDVIAVDLPGHGQSAAPSADWSFEKAAAGIVAVLDDAAVRAAHLIGLSIGGMIAQEVAISYPARVRSLMLLATAATFSDEARAAMLQHAALAEARGMEAVLPFVHYWVTSETARDRPDIIDRISLSVLRLDASDYALIWRMIAGFDASARLGTVRCPTVVLVGDRDLNTPEAYAVLLAAAVHQGNTIVLPGASHLIPLDLPVETASAIEKWLAHAESHYEKGAL</sequence>
<evidence type="ECO:0000313" key="3">
    <source>
        <dbReference type="Proteomes" id="UP000198844"/>
    </source>
</evidence>
<dbReference type="Gene3D" id="3.40.50.1820">
    <property type="entry name" value="alpha/beta hydrolase"/>
    <property type="match status" value="1"/>
</dbReference>
<dbReference type="EMBL" id="FPBH01000004">
    <property type="protein sequence ID" value="SFT82331.1"/>
    <property type="molecule type" value="Genomic_DNA"/>
</dbReference>
<dbReference type="PRINTS" id="PR00111">
    <property type="entry name" value="ABHYDROLASE"/>
</dbReference>
<dbReference type="Proteomes" id="UP000198844">
    <property type="component" value="Unassembled WGS sequence"/>
</dbReference>
<dbReference type="OrthoDB" id="9793083at2"/>
<dbReference type="PANTHER" id="PTHR43433:SF5">
    <property type="entry name" value="AB HYDROLASE-1 DOMAIN-CONTAINING PROTEIN"/>
    <property type="match status" value="1"/>
</dbReference>
<gene>
    <name evidence="2" type="ORF">SAMN05192563_1004185</name>
</gene>
<evidence type="ECO:0000259" key="1">
    <source>
        <dbReference type="Pfam" id="PF00561"/>
    </source>
</evidence>
<name>A0A1I7B5A2_9BURK</name>
<dbReference type="AlphaFoldDB" id="A0A1I7B5A2"/>
<dbReference type="InterPro" id="IPR000073">
    <property type="entry name" value="AB_hydrolase_1"/>
</dbReference>
<evidence type="ECO:0000313" key="2">
    <source>
        <dbReference type="EMBL" id="SFT82331.1"/>
    </source>
</evidence>